<protein>
    <submittedName>
        <fullName evidence="1">Uncharacterized protein</fullName>
    </submittedName>
</protein>
<evidence type="ECO:0000313" key="1">
    <source>
        <dbReference type="EMBL" id="KAF4408621.1"/>
    </source>
</evidence>
<organism evidence="1 2">
    <name type="scientific">Streptomyces lycii</name>
    <dbReference type="NCBI Taxonomy" id="2654337"/>
    <lineage>
        <taxon>Bacteria</taxon>
        <taxon>Bacillati</taxon>
        <taxon>Actinomycetota</taxon>
        <taxon>Actinomycetes</taxon>
        <taxon>Kitasatosporales</taxon>
        <taxon>Streptomycetaceae</taxon>
        <taxon>Streptomyces</taxon>
    </lineage>
</organism>
<dbReference type="RefSeq" id="WP_156206104.1">
    <property type="nucleotide sequence ID" value="NZ_WHPN01000268.1"/>
</dbReference>
<gene>
    <name evidence="1" type="ORF">GCU69_13055</name>
</gene>
<reference evidence="1 2" key="1">
    <citation type="submission" date="2019-10" db="EMBL/GenBank/DDBJ databases">
        <title>Streptomyces tenebrisbrunneis sp.nov., an endogenous actinomycete isolated from of Lycium ruthenicum.</title>
        <authorList>
            <person name="Ma L."/>
        </authorList>
    </citation>
    <scope>NUCLEOTIDE SEQUENCE [LARGE SCALE GENOMIC DNA]</scope>
    <source>
        <strain evidence="1 2">TRM 66187</strain>
    </source>
</reference>
<comment type="caution">
    <text evidence="1">The sequence shown here is derived from an EMBL/GenBank/DDBJ whole genome shotgun (WGS) entry which is preliminary data.</text>
</comment>
<dbReference type="Proteomes" id="UP000621266">
    <property type="component" value="Unassembled WGS sequence"/>
</dbReference>
<sequence length="109" mass="12003">MDKINVSDEQVRSVLRTVALERPEYVYDEQDEDGSCQYVNNGAPSCLVGHVLHRLGVPLDVLREREGDKALHVARDLLSVSDVTAGCLNRAQIRQDDGETWGDAIAGLV</sequence>
<keyword evidence="2" id="KW-1185">Reference proteome</keyword>
<evidence type="ECO:0000313" key="2">
    <source>
        <dbReference type="Proteomes" id="UP000621266"/>
    </source>
</evidence>
<name>A0ABQ7FLH9_9ACTN</name>
<dbReference type="EMBL" id="WHPN01000268">
    <property type="protein sequence ID" value="KAF4408621.1"/>
    <property type="molecule type" value="Genomic_DNA"/>
</dbReference>
<proteinExistence type="predicted"/>
<accession>A0ABQ7FLH9</accession>